<accession>A0A6J5MZP1</accession>
<dbReference type="InterPro" id="IPR045958">
    <property type="entry name" value="DUF6378"/>
</dbReference>
<protein>
    <recommendedName>
        <fullName evidence="1">DUF6378 domain-containing protein</fullName>
    </recommendedName>
</protein>
<evidence type="ECO:0000259" key="1">
    <source>
        <dbReference type="Pfam" id="PF19905"/>
    </source>
</evidence>
<reference evidence="2" key="1">
    <citation type="submission" date="2020-04" db="EMBL/GenBank/DDBJ databases">
        <authorList>
            <person name="Chiriac C."/>
            <person name="Salcher M."/>
            <person name="Ghai R."/>
            <person name="Kavagutti S V."/>
        </authorList>
    </citation>
    <scope>NUCLEOTIDE SEQUENCE</scope>
</reference>
<sequence>MKASEVLLSATDIIGDRGRVYGHPRVNQTRIALRLQQMLETPISDYQACLAMVEVKLARLQETPDHIDSYIDACAYLALACELSTEKDELYV</sequence>
<gene>
    <name evidence="2" type="ORF">UFOVP538_11</name>
</gene>
<dbReference type="EMBL" id="LR796514">
    <property type="protein sequence ID" value="CAB4149209.1"/>
    <property type="molecule type" value="Genomic_DNA"/>
</dbReference>
<evidence type="ECO:0000313" key="2">
    <source>
        <dbReference type="EMBL" id="CAB4149209.1"/>
    </source>
</evidence>
<proteinExistence type="predicted"/>
<organism evidence="2">
    <name type="scientific">uncultured Caudovirales phage</name>
    <dbReference type="NCBI Taxonomy" id="2100421"/>
    <lineage>
        <taxon>Viruses</taxon>
        <taxon>Duplodnaviria</taxon>
        <taxon>Heunggongvirae</taxon>
        <taxon>Uroviricota</taxon>
        <taxon>Caudoviricetes</taxon>
        <taxon>Peduoviridae</taxon>
        <taxon>Maltschvirus</taxon>
        <taxon>Maltschvirus maltsch</taxon>
    </lineage>
</organism>
<name>A0A6J5MZP1_9CAUD</name>
<dbReference type="Pfam" id="PF19905">
    <property type="entry name" value="DUF6378"/>
    <property type="match status" value="1"/>
</dbReference>
<feature type="domain" description="DUF6378" evidence="1">
    <location>
        <begin position="6"/>
        <end position="83"/>
    </location>
</feature>